<dbReference type="PANTHER" id="PTHR37019:SF1">
    <property type="entry name" value="EXPERA DOMAIN-CONTAINING PROTEIN"/>
    <property type="match status" value="1"/>
</dbReference>
<dbReference type="Pfam" id="PF24803">
    <property type="entry name" value="DUF7704"/>
    <property type="match status" value="1"/>
</dbReference>
<accession>A0A1Y1ZPB1</accession>
<keyword evidence="1" id="KW-0812">Transmembrane</keyword>
<organism evidence="3 4">
    <name type="scientific">Clohesyomyces aquaticus</name>
    <dbReference type="NCBI Taxonomy" id="1231657"/>
    <lineage>
        <taxon>Eukaryota</taxon>
        <taxon>Fungi</taxon>
        <taxon>Dikarya</taxon>
        <taxon>Ascomycota</taxon>
        <taxon>Pezizomycotina</taxon>
        <taxon>Dothideomycetes</taxon>
        <taxon>Pleosporomycetidae</taxon>
        <taxon>Pleosporales</taxon>
        <taxon>Lindgomycetaceae</taxon>
        <taxon>Clohesyomyces</taxon>
    </lineage>
</organism>
<dbReference type="Proteomes" id="UP000193144">
    <property type="component" value="Unassembled WGS sequence"/>
</dbReference>
<sequence length="157" mass="17474">MPPHPQPPLFYTLFFTYLDPLICVWGAYMDFFDPALVLSSHIPNAIPDIGHAMILKQRGGGMLCFGLTSALLLRYTHDPTIWQIMQSAFLLVDITYFWAAWGALEAQSRLQLQSWRAEDWGSLGITGVATLVRVAYMLGVGVTRGKGGRKDGKGKRT</sequence>
<evidence type="ECO:0000259" key="2">
    <source>
        <dbReference type="Pfam" id="PF24803"/>
    </source>
</evidence>
<keyword evidence="1" id="KW-0472">Membrane</keyword>
<protein>
    <recommendedName>
        <fullName evidence="2">DUF7704 domain-containing protein</fullName>
    </recommendedName>
</protein>
<evidence type="ECO:0000256" key="1">
    <source>
        <dbReference type="SAM" id="Phobius"/>
    </source>
</evidence>
<feature type="transmembrane region" description="Helical" evidence="1">
    <location>
        <begin position="124"/>
        <end position="143"/>
    </location>
</feature>
<proteinExistence type="predicted"/>
<dbReference type="PANTHER" id="PTHR37019">
    <property type="entry name" value="CHROMOSOME 1, WHOLE GENOME SHOTGUN SEQUENCE"/>
    <property type="match status" value="1"/>
</dbReference>
<feature type="transmembrane region" description="Helical" evidence="1">
    <location>
        <begin position="88"/>
        <end position="104"/>
    </location>
</feature>
<dbReference type="InterPro" id="IPR056121">
    <property type="entry name" value="DUF7704"/>
</dbReference>
<dbReference type="AlphaFoldDB" id="A0A1Y1ZPB1"/>
<reference evidence="3 4" key="1">
    <citation type="submission" date="2016-07" db="EMBL/GenBank/DDBJ databases">
        <title>Pervasive Adenine N6-methylation of Active Genes in Fungi.</title>
        <authorList>
            <consortium name="DOE Joint Genome Institute"/>
            <person name="Mondo S.J."/>
            <person name="Dannebaum R.O."/>
            <person name="Kuo R.C."/>
            <person name="Labutti K."/>
            <person name="Haridas S."/>
            <person name="Kuo A."/>
            <person name="Salamov A."/>
            <person name="Ahrendt S.R."/>
            <person name="Lipzen A."/>
            <person name="Sullivan W."/>
            <person name="Andreopoulos W.B."/>
            <person name="Clum A."/>
            <person name="Lindquist E."/>
            <person name="Daum C."/>
            <person name="Ramamoorthy G.K."/>
            <person name="Gryganskyi A."/>
            <person name="Culley D."/>
            <person name="Magnuson J.K."/>
            <person name="James T.Y."/>
            <person name="O'Malley M.A."/>
            <person name="Stajich J.E."/>
            <person name="Spatafora J.W."/>
            <person name="Visel A."/>
            <person name="Grigoriev I.V."/>
        </authorList>
    </citation>
    <scope>NUCLEOTIDE SEQUENCE [LARGE SCALE GENOMIC DNA]</scope>
    <source>
        <strain evidence="3 4">CBS 115471</strain>
    </source>
</reference>
<keyword evidence="4" id="KW-1185">Reference proteome</keyword>
<evidence type="ECO:0000313" key="3">
    <source>
        <dbReference type="EMBL" id="ORY12093.1"/>
    </source>
</evidence>
<comment type="caution">
    <text evidence="3">The sequence shown here is derived from an EMBL/GenBank/DDBJ whole genome shotgun (WGS) entry which is preliminary data.</text>
</comment>
<name>A0A1Y1ZPB1_9PLEO</name>
<feature type="transmembrane region" description="Helical" evidence="1">
    <location>
        <begin position="59"/>
        <end position="76"/>
    </location>
</feature>
<gene>
    <name evidence="3" type="ORF">BCR34DRAFT_600849</name>
</gene>
<evidence type="ECO:0000313" key="4">
    <source>
        <dbReference type="Proteomes" id="UP000193144"/>
    </source>
</evidence>
<dbReference type="OrthoDB" id="5313995at2759"/>
<feature type="transmembrane region" description="Helical" evidence="1">
    <location>
        <begin position="9"/>
        <end position="28"/>
    </location>
</feature>
<keyword evidence="1" id="KW-1133">Transmembrane helix</keyword>
<dbReference type="EMBL" id="MCFA01000054">
    <property type="protein sequence ID" value="ORY12093.1"/>
    <property type="molecule type" value="Genomic_DNA"/>
</dbReference>
<feature type="domain" description="DUF7704" evidence="2">
    <location>
        <begin position="8"/>
        <end position="140"/>
    </location>
</feature>